<dbReference type="EMBL" id="MFJZ01000038">
    <property type="protein sequence ID" value="OGG29741.1"/>
    <property type="molecule type" value="Genomic_DNA"/>
</dbReference>
<name>A0A1F6AYH7_9BACT</name>
<organism evidence="1 2">
    <name type="scientific">Candidatus Gottesmanbacteria bacterium RIFCSPLOWO2_01_FULL_49_10</name>
    <dbReference type="NCBI Taxonomy" id="1798396"/>
    <lineage>
        <taxon>Bacteria</taxon>
        <taxon>Candidatus Gottesmaniibacteriota</taxon>
    </lineage>
</organism>
<reference evidence="1 2" key="1">
    <citation type="journal article" date="2016" name="Nat. Commun.">
        <title>Thousands of microbial genomes shed light on interconnected biogeochemical processes in an aquifer system.</title>
        <authorList>
            <person name="Anantharaman K."/>
            <person name="Brown C.T."/>
            <person name="Hug L.A."/>
            <person name="Sharon I."/>
            <person name="Castelle C.J."/>
            <person name="Probst A.J."/>
            <person name="Thomas B.C."/>
            <person name="Singh A."/>
            <person name="Wilkins M.J."/>
            <person name="Karaoz U."/>
            <person name="Brodie E.L."/>
            <person name="Williams K.H."/>
            <person name="Hubbard S.S."/>
            <person name="Banfield J.F."/>
        </authorList>
    </citation>
    <scope>NUCLEOTIDE SEQUENCE [LARGE SCALE GENOMIC DNA]</scope>
</reference>
<comment type="caution">
    <text evidence="1">The sequence shown here is derived from an EMBL/GenBank/DDBJ whole genome shotgun (WGS) entry which is preliminary data.</text>
</comment>
<accession>A0A1F6AYH7</accession>
<dbReference type="Proteomes" id="UP000176409">
    <property type="component" value="Unassembled WGS sequence"/>
</dbReference>
<proteinExistence type="predicted"/>
<gene>
    <name evidence="1" type="ORF">A2973_04280</name>
</gene>
<dbReference type="AlphaFoldDB" id="A0A1F6AYH7"/>
<evidence type="ECO:0000313" key="1">
    <source>
        <dbReference type="EMBL" id="OGG29741.1"/>
    </source>
</evidence>
<evidence type="ECO:0000313" key="2">
    <source>
        <dbReference type="Proteomes" id="UP000176409"/>
    </source>
</evidence>
<sequence length="75" mass="7982">MYGPSSIIFESGLNKLRDARSGALLEATNAMPPQTEFRAVKGEMLEGVINSATKIGALGIPLMSPKRFDEGTAVE</sequence>
<protein>
    <submittedName>
        <fullName evidence="1">Uncharacterized protein</fullName>
    </submittedName>
</protein>